<comment type="caution">
    <text evidence="11">The sequence shown here is derived from an EMBL/GenBank/DDBJ whole genome shotgun (WGS) entry which is preliminary data.</text>
</comment>
<evidence type="ECO:0000256" key="5">
    <source>
        <dbReference type="ARBA" id="ARBA00023065"/>
    </source>
</evidence>
<feature type="transmembrane region" description="Helical" evidence="10">
    <location>
        <begin position="242"/>
        <end position="263"/>
    </location>
</feature>
<keyword evidence="2" id="KW-0813">Transport</keyword>
<keyword evidence="6 10" id="KW-0472">Membrane</keyword>
<dbReference type="AlphaFoldDB" id="A0A117UYY1"/>
<accession>A0A117UYY1</accession>
<evidence type="ECO:0000256" key="1">
    <source>
        <dbReference type="ARBA" id="ARBA00004141"/>
    </source>
</evidence>
<keyword evidence="5" id="KW-0406">Ion transport</keyword>
<dbReference type="InterPro" id="IPR001807">
    <property type="entry name" value="ClC"/>
</dbReference>
<reference evidence="11 12" key="1">
    <citation type="submission" date="2015-10" db="EMBL/GenBank/DDBJ databases">
        <title>Draft genome sequence of Novosphingobium fuchskuhlense DSM 25065 isolated from a surface water sample of the southwest basin of Lake Grosse Fuchskuhle.</title>
        <authorList>
            <person name="Ruckert C."/>
            <person name="Winkler A."/>
            <person name="Glaeser J."/>
            <person name="Grossart H.-P."/>
            <person name="Kalinowski J."/>
            <person name="Glaeser S."/>
        </authorList>
    </citation>
    <scope>NUCLEOTIDE SEQUENCE [LARGE SCALE GENOMIC DNA]</scope>
    <source>
        <strain evidence="11 12">FNE08-7</strain>
    </source>
</reference>
<dbReference type="SUPFAM" id="SSF81340">
    <property type="entry name" value="Clc chloride channel"/>
    <property type="match status" value="1"/>
</dbReference>
<dbReference type="GO" id="GO:0005254">
    <property type="term" value="F:chloride channel activity"/>
    <property type="evidence" value="ECO:0007669"/>
    <property type="project" value="UniProtKB-KW"/>
</dbReference>
<dbReference type="EMBL" id="LLZS01000001">
    <property type="protein sequence ID" value="KUR73422.1"/>
    <property type="molecule type" value="Genomic_DNA"/>
</dbReference>
<keyword evidence="8" id="KW-0868">Chloride</keyword>
<dbReference type="PANTHER" id="PTHR43427">
    <property type="entry name" value="CHLORIDE CHANNEL PROTEIN CLC-E"/>
    <property type="match status" value="1"/>
</dbReference>
<evidence type="ECO:0000256" key="4">
    <source>
        <dbReference type="ARBA" id="ARBA00022989"/>
    </source>
</evidence>
<name>A0A117UYY1_9SPHN</name>
<keyword evidence="4 10" id="KW-1133">Transmembrane helix</keyword>
<organism evidence="11 12">
    <name type="scientific">Novosphingobium fuchskuhlense</name>
    <dbReference type="NCBI Taxonomy" id="1117702"/>
    <lineage>
        <taxon>Bacteria</taxon>
        <taxon>Pseudomonadati</taxon>
        <taxon>Pseudomonadota</taxon>
        <taxon>Alphaproteobacteria</taxon>
        <taxon>Sphingomonadales</taxon>
        <taxon>Sphingomonadaceae</taxon>
        <taxon>Novosphingobium</taxon>
    </lineage>
</organism>
<evidence type="ECO:0000256" key="8">
    <source>
        <dbReference type="ARBA" id="ARBA00023214"/>
    </source>
</evidence>
<evidence type="ECO:0000256" key="6">
    <source>
        <dbReference type="ARBA" id="ARBA00023136"/>
    </source>
</evidence>
<evidence type="ECO:0000256" key="7">
    <source>
        <dbReference type="ARBA" id="ARBA00023173"/>
    </source>
</evidence>
<dbReference type="Proteomes" id="UP000058012">
    <property type="component" value="Unassembled WGS sequence"/>
</dbReference>
<sequence length="586" mass="61593">MMQISSTSGFRLSNAIPLLRRMFRVSEVSFILLATCVGVAAGLVASLLGKFARALQVVIYGLDSHARLSSVTEIAPVRLLALPLGGLMLGLSALYIHRRRAAIDVVEANALHGGRIPMLDTLLISAQTLLSNGCGASVGLEAAYAQSGGGIASWFGQALRIRRADLRVLVGAGAGAAIAAAFGAPLAGAFYAFEIVIGAYTPASIAPVAAATISAVITARTLGATPYLIAVSSSRSIITADYLLYAGFGLVAAIVGILIMRLVSVVEAWVRYSGLPEWSRPALGGMLLIPIAWVTPHALSAGHGAIHLTIDAGLALRALVLIFTMKALASVISLGFGFRGGLFFASLFLGALLGQILATLWMMIPGVIPITYTDAALVGMAALAVAVVGGPMTMSLLVLEATHDFEITATVLTAALCSSALVRDRFGYSFSTWRLHLRGEVIRSARDIGWMRSWTAQRMMRAAPPSAAANLPVEDFRRQFPLGSTSRVLLIDEAGHYAGMVPTAAAFAPTLANESPVADLAILKSAFLGPEDGIGEIMRRFEESEADDLAVVSPSGAVLGILTEKYVQRRYADEADRALRQLYGEG</sequence>
<dbReference type="SUPFAM" id="SSF54631">
    <property type="entry name" value="CBS-domain pair"/>
    <property type="match status" value="1"/>
</dbReference>
<dbReference type="Pfam" id="PF00654">
    <property type="entry name" value="Voltage_CLC"/>
    <property type="match status" value="1"/>
</dbReference>
<dbReference type="Gene3D" id="1.10.3080.10">
    <property type="entry name" value="Clc chloride channel"/>
    <property type="match status" value="1"/>
</dbReference>
<dbReference type="GO" id="GO:0034707">
    <property type="term" value="C:chloride channel complex"/>
    <property type="evidence" value="ECO:0007669"/>
    <property type="project" value="UniProtKB-KW"/>
</dbReference>
<evidence type="ECO:0000256" key="3">
    <source>
        <dbReference type="ARBA" id="ARBA00022692"/>
    </source>
</evidence>
<comment type="subcellular location">
    <subcellularLocation>
        <location evidence="1">Membrane</location>
        <topology evidence="1">Multi-pass membrane protein</topology>
    </subcellularLocation>
</comment>
<protein>
    <submittedName>
        <fullName evidence="11">Chloride channel protein</fullName>
    </submittedName>
</protein>
<dbReference type="CDD" id="cd00400">
    <property type="entry name" value="Voltage_gated_ClC"/>
    <property type="match status" value="1"/>
</dbReference>
<gene>
    <name evidence="11" type="ORF">AQZ52_00040</name>
</gene>
<feature type="transmembrane region" description="Helical" evidence="10">
    <location>
        <begin position="314"/>
        <end position="336"/>
    </location>
</feature>
<dbReference type="InterPro" id="IPR050368">
    <property type="entry name" value="ClC-type_chloride_channel"/>
</dbReference>
<dbReference type="InterPro" id="IPR014743">
    <property type="entry name" value="Cl-channel_core"/>
</dbReference>
<feature type="transmembrane region" description="Helical" evidence="10">
    <location>
        <begin position="205"/>
        <end position="230"/>
    </location>
</feature>
<feature type="transmembrane region" description="Helical" evidence="10">
    <location>
        <begin position="376"/>
        <end position="399"/>
    </location>
</feature>
<feature type="transmembrane region" description="Helical" evidence="10">
    <location>
        <begin position="168"/>
        <end position="193"/>
    </location>
</feature>
<keyword evidence="7" id="KW-0869">Chloride channel</keyword>
<evidence type="ECO:0000313" key="12">
    <source>
        <dbReference type="Proteomes" id="UP000058012"/>
    </source>
</evidence>
<evidence type="ECO:0000256" key="10">
    <source>
        <dbReference type="SAM" id="Phobius"/>
    </source>
</evidence>
<evidence type="ECO:0000256" key="2">
    <source>
        <dbReference type="ARBA" id="ARBA00022448"/>
    </source>
</evidence>
<feature type="transmembrane region" description="Helical" evidence="10">
    <location>
        <begin position="342"/>
        <end position="364"/>
    </location>
</feature>
<proteinExistence type="predicted"/>
<dbReference type="STRING" id="1117702.AQZ52_00040"/>
<keyword evidence="12" id="KW-1185">Reference proteome</keyword>
<keyword evidence="9" id="KW-0407">Ion channel</keyword>
<dbReference type="InterPro" id="IPR046342">
    <property type="entry name" value="CBS_dom_sf"/>
</dbReference>
<evidence type="ECO:0000256" key="9">
    <source>
        <dbReference type="ARBA" id="ARBA00023303"/>
    </source>
</evidence>
<dbReference type="PRINTS" id="PR00762">
    <property type="entry name" value="CLCHANNEL"/>
</dbReference>
<feature type="transmembrane region" description="Helical" evidence="10">
    <location>
        <begin position="78"/>
        <end position="96"/>
    </location>
</feature>
<keyword evidence="3 10" id="KW-0812">Transmembrane</keyword>
<dbReference type="PANTHER" id="PTHR43427:SF6">
    <property type="entry name" value="CHLORIDE CHANNEL PROTEIN CLC-E"/>
    <property type="match status" value="1"/>
</dbReference>
<dbReference type="Gene3D" id="3.10.580.10">
    <property type="entry name" value="CBS-domain"/>
    <property type="match status" value="1"/>
</dbReference>
<evidence type="ECO:0000313" key="11">
    <source>
        <dbReference type="EMBL" id="KUR73422.1"/>
    </source>
</evidence>